<dbReference type="InterPro" id="IPR003959">
    <property type="entry name" value="ATPase_AAA_core"/>
</dbReference>
<dbReference type="Proteomes" id="UP000837857">
    <property type="component" value="Chromosome 19"/>
</dbReference>
<evidence type="ECO:0000256" key="6">
    <source>
        <dbReference type="ARBA" id="ARBA00023212"/>
    </source>
</evidence>
<feature type="domain" description="AAA+ ATPase" evidence="9">
    <location>
        <begin position="258"/>
        <end position="394"/>
    </location>
</feature>
<feature type="region of interest" description="Disordered" evidence="8">
    <location>
        <begin position="135"/>
        <end position="163"/>
    </location>
</feature>
<keyword evidence="6" id="KW-0206">Cytoskeleton</keyword>
<dbReference type="SMART" id="SM00382">
    <property type="entry name" value="AAA"/>
    <property type="match status" value="1"/>
</dbReference>
<gene>
    <name evidence="10" type="ORF">IPOD504_LOCUS6964</name>
</gene>
<evidence type="ECO:0000256" key="3">
    <source>
        <dbReference type="ARBA" id="ARBA00022701"/>
    </source>
</evidence>
<evidence type="ECO:0000256" key="7">
    <source>
        <dbReference type="ARBA" id="ARBA00023235"/>
    </source>
</evidence>
<protein>
    <recommendedName>
        <fullName evidence="9">AAA+ ATPase domain-containing protein</fullName>
    </recommendedName>
</protein>
<dbReference type="InterPro" id="IPR003593">
    <property type="entry name" value="AAA+_ATPase"/>
</dbReference>
<keyword evidence="4" id="KW-0547">Nucleotide-binding</keyword>
<feature type="non-terminal residue" evidence="10">
    <location>
        <position position="1"/>
    </location>
</feature>
<keyword evidence="5" id="KW-0067">ATP-binding</keyword>
<keyword evidence="3" id="KW-0493">Microtubule</keyword>
<accession>A0ABN8I6P1</accession>
<name>A0ABN8I6P1_9NEOP</name>
<sequence>MVYASPCAIALATDKQPLATQTSLGNVTSVPADTFWTSFGIKGLNMASVRRPMSQTRKFEAKEVLFRQRKRIIKYLVLGFLKQEGFLHTADTFCTEASLTNDYELCDNIDLEIILQDFCSYYLMRFNKQPQFCRKVDEPRPPRRPATRTHRPQVMEQEPEEEPAQPPVFTVTKLLKDNPPDDAETAIPAIDRKPLASFMVTMSPEKKQLVELLFQDIIKPSGVHWDDVKGLESAKSILMESVVYPVRYPDLFTGLLEPWRGVLLHGPPGTGKTMLARAVASESRCTFFNVSCSTVVNKWRGESEKIVKVLFEMAFYYAPSIIFIDEVETLASERSSSGEHEASRRLKSQLLTELDGVREREGLVFLLANSNMPWEIDAAMLRRLEKRIYIPLPDSKTRAQLFETYLNARTVELFPKVDFEQLAAKTDGYSGSDVKLACKEALMMNVRKMLPNVMARSQSGRKDRLDLADILAAIEKTKPVSKNLAKRHLDWQEQMGCS</sequence>
<dbReference type="InterPro" id="IPR050304">
    <property type="entry name" value="MT-severing_AAA_ATPase"/>
</dbReference>
<dbReference type="EMBL" id="OW152831">
    <property type="protein sequence ID" value="CAH2049619.1"/>
    <property type="molecule type" value="Genomic_DNA"/>
</dbReference>
<dbReference type="PROSITE" id="PS50896">
    <property type="entry name" value="LISH"/>
    <property type="match status" value="1"/>
</dbReference>
<evidence type="ECO:0000256" key="1">
    <source>
        <dbReference type="ARBA" id="ARBA00004647"/>
    </source>
</evidence>
<evidence type="ECO:0000256" key="2">
    <source>
        <dbReference type="ARBA" id="ARBA00022490"/>
    </source>
</evidence>
<evidence type="ECO:0000259" key="9">
    <source>
        <dbReference type="SMART" id="SM00382"/>
    </source>
</evidence>
<dbReference type="InterPro" id="IPR041569">
    <property type="entry name" value="AAA_lid_3"/>
</dbReference>
<organism evidence="10 11">
    <name type="scientific">Iphiclides podalirius</name>
    <name type="common">scarce swallowtail</name>
    <dbReference type="NCBI Taxonomy" id="110791"/>
    <lineage>
        <taxon>Eukaryota</taxon>
        <taxon>Metazoa</taxon>
        <taxon>Ecdysozoa</taxon>
        <taxon>Arthropoda</taxon>
        <taxon>Hexapoda</taxon>
        <taxon>Insecta</taxon>
        <taxon>Pterygota</taxon>
        <taxon>Neoptera</taxon>
        <taxon>Endopterygota</taxon>
        <taxon>Lepidoptera</taxon>
        <taxon>Glossata</taxon>
        <taxon>Ditrysia</taxon>
        <taxon>Papilionoidea</taxon>
        <taxon>Papilionidae</taxon>
        <taxon>Papilioninae</taxon>
        <taxon>Iphiclides</taxon>
    </lineage>
</organism>
<dbReference type="PANTHER" id="PTHR23074">
    <property type="entry name" value="AAA DOMAIN-CONTAINING"/>
    <property type="match status" value="1"/>
</dbReference>
<dbReference type="PANTHER" id="PTHR23074:SF78">
    <property type="entry name" value="KATANIN P60 ATPASE-CONTAINING SUBUNIT A-LIKE 2"/>
    <property type="match status" value="1"/>
</dbReference>
<evidence type="ECO:0000256" key="5">
    <source>
        <dbReference type="ARBA" id="ARBA00022840"/>
    </source>
</evidence>
<keyword evidence="11" id="KW-1185">Reference proteome</keyword>
<keyword evidence="7" id="KW-0413">Isomerase</keyword>
<keyword evidence="2" id="KW-0963">Cytoplasm</keyword>
<evidence type="ECO:0000256" key="8">
    <source>
        <dbReference type="SAM" id="MobiDB-lite"/>
    </source>
</evidence>
<reference evidence="10" key="1">
    <citation type="submission" date="2022-03" db="EMBL/GenBank/DDBJ databases">
        <authorList>
            <person name="Martin H S."/>
        </authorList>
    </citation>
    <scope>NUCLEOTIDE SEQUENCE</scope>
</reference>
<evidence type="ECO:0000256" key="4">
    <source>
        <dbReference type="ARBA" id="ARBA00022741"/>
    </source>
</evidence>
<comment type="subcellular location">
    <subcellularLocation>
        <location evidence="1">Cytoplasm</location>
        <location evidence="1">Cytoskeleton</location>
        <location evidence="1">Spindle pole</location>
    </subcellularLocation>
</comment>
<dbReference type="InterPro" id="IPR006594">
    <property type="entry name" value="LisH"/>
</dbReference>
<dbReference type="SMART" id="SM00667">
    <property type="entry name" value="LisH"/>
    <property type="match status" value="1"/>
</dbReference>
<evidence type="ECO:0000313" key="11">
    <source>
        <dbReference type="Proteomes" id="UP000837857"/>
    </source>
</evidence>
<dbReference type="SUPFAM" id="SSF52540">
    <property type="entry name" value="P-loop containing nucleoside triphosphate hydrolases"/>
    <property type="match status" value="1"/>
</dbReference>
<dbReference type="InterPro" id="IPR027417">
    <property type="entry name" value="P-loop_NTPase"/>
</dbReference>
<feature type="compositionally biased region" description="Basic residues" evidence="8">
    <location>
        <begin position="142"/>
        <end position="151"/>
    </location>
</feature>
<dbReference type="Pfam" id="PF17862">
    <property type="entry name" value="AAA_lid_3"/>
    <property type="match status" value="1"/>
</dbReference>
<dbReference type="Pfam" id="PF00004">
    <property type="entry name" value="AAA"/>
    <property type="match status" value="1"/>
</dbReference>
<proteinExistence type="predicted"/>
<dbReference type="Gene3D" id="1.10.8.60">
    <property type="match status" value="1"/>
</dbReference>
<evidence type="ECO:0000313" key="10">
    <source>
        <dbReference type="EMBL" id="CAH2049619.1"/>
    </source>
</evidence>
<dbReference type="Gene3D" id="3.40.50.300">
    <property type="entry name" value="P-loop containing nucleotide triphosphate hydrolases"/>
    <property type="match status" value="1"/>
</dbReference>